<dbReference type="InterPro" id="IPR002018">
    <property type="entry name" value="CarbesteraseB"/>
</dbReference>
<reference evidence="3" key="1">
    <citation type="journal article" date="2019" name="Int. J. Syst. Evol. Microbiol.">
        <title>The Global Catalogue of Microorganisms (GCM) 10K type strain sequencing project: providing services to taxonomists for standard genome sequencing and annotation.</title>
        <authorList>
            <consortium name="The Broad Institute Genomics Platform"/>
            <consortium name="The Broad Institute Genome Sequencing Center for Infectious Disease"/>
            <person name="Wu L."/>
            <person name="Ma J."/>
        </authorList>
    </citation>
    <scope>NUCLEOTIDE SEQUENCE [LARGE SCALE GENOMIC DNA]</scope>
    <source>
        <strain evidence="3">KCTC 42083</strain>
    </source>
</reference>
<dbReference type="Gene3D" id="3.40.50.1820">
    <property type="entry name" value="alpha/beta hydrolase"/>
    <property type="match status" value="1"/>
</dbReference>
<dbReference type="AlphaFoldDB" id="A0A8H9IKE5"/>
<dbReference type="Pfam" id="PF00135">
    <property type="entry name" value="COesterase"/>
    <property type="match status" value="1"/>
</dbReference>
<dbReference type="Proteomes" id="UP000608923">
    <property type="component" value="Unassembled WGS sequence"/>
</dbReference>
<sequence>MVTNVRLCAPSHRCQADGIAVHAWYGLRYAQGAGRFEAARAASGTMGATRLSQVPIFPQRPSRLAAVMGAGSPNPQSEDAYFLNVWAPAQAQGLPVVFFIHGGAWMSGGGALDWYDGTRLAAQGVIVVNVNYRLGALGHLGDAQADALPLPAADLVLALQWVKDHIRAFGGDPDKTTLMGQSAGGWYAHLLSVLDSTRAWIDRLALLSMGTRAPWLPEQQARISERTRSDLDEDWRKVNVDVLMQQAMAALDKEPPRLGHAPSAFLPVASADVPEDLLSPDWAAQACHAQAVYLRCAAQESSVFFFDVPFHRQATQEQVDLALGLWPLQDLPASLVRSGAYCGGDSGLTPYQQVVAASSWVQFQRFPTQYAASLEAAGRAVQWSDFTEQSPLEAVFSGHCFDLPFQFGQFQAWHDAPMMQGVTQEQFEPVAQRLMQEITRFVGA</sequence>
<dbReference type="InterPro" id="IPR050309">
    <property type="entry name" value="Type-B_Carboxylest/Lipase"/>
</dbReference>
<dbReference type="SUPFAM" id="SSF53474">
    <property type="entry name" value="alpha/beta-Hydrolases"/>
    <property type="match status" value="1"/>
</dbReference>
<evidence type="ECO:0000259" key="1">
    <source>
        <dbReference type="Pfam" id="PF00135"/>
    </source>
</evidence>
<feature type="domain" description="Carboxylesterase type B" evidence="1">
    <location>
        <begin position="18"/>
        <end position="222"/>
    </location>
</feature>
<name>A0A8H9IKE5_9BURK</name>
<evidence type="ECO:0000313" key="2">
    <source>
        <dbReference type="EMBL" id="GHC40080.1"/>
    </source>
</evidence>
<accession>A0A8H9IKE5</accession>
<keyword evidence="3" id="KW-1185">Reference proteome</keyword>
<dbReference type="InterPro" id="IPR029058">
    <property type="entry name" value="AB_hydrolase_fold"/>
</dbReference>
<dbReference type="RefSeq" id="WP_189391426.1">
    <property type="nucleotide sequence ID" value="NZ_BMZN01000001.1"/>
</dbReference>
<dbReference type="PANTHER" id="PTHR11559">
    <property type="entry name" value="CARBOXYLESTERASE"/>
    <property type="match status" value="1"/>
</dbReference>
<comment type="caution">
    <text evidence="2">The sequence shown here is derived from an EMBL/GenBank/DDBJ whole genome shotgun (WGS) entry which is preliminary data.</text>
</comment>
<organism evidence="2 3">
    <name type="scientific">Alcaligenes pakistanensis</name>
    <dbReference type="NCBI Taxonomy" id="1482717"/>
    <lineage>
        <taxon>Bacteria</taxon>
        <taxon>Pseudomonadati</taxon>
        <taxon>Pseudomonadota</taxon>
        <taxon>Betaproteobacteria</taxon>
        <taxon>Burkholderiales</taxon>
        <taxon>Alcaligenaceae</taxon>
        <taxon>Alcaligenes</taxon>
    </lineage>
</organism>
<protein>
    <recommendedName>
        <fullName evidence="1">Carboxylesterase type B domain-containing protein</fullName>
    </recommendedName>
</protein>
<gene>
    <name evidence="2" type="ORF">GCM10010096_08040</name>
</gene>
<proteinExistence type="predicted"/>
<dbReference type="EMBL" id="BMZN01000001">
    <property type="protein sequence ID" value="GHC40080.1"/>
    <property type="molecule type" value="Genomic_DNA"/>
</dbReference>
<evidence type="ECO:0000313" key="3">
    <source>
        <dbReference type="Proteomes" id="UP000608923"/>
    </source>
</evidence>